<protein>
    <submittedName>
        <fullName evidence="1">Uncharacterized protein</fullName>
    </submittedName>
</protein>
<gene>
    <name evidence="1" type="ORF">N7492_002224</name>
</gene>
<comment type="caution">
    <text evidence="1">The sequence shown here is derived from an EMBL/GenBank/DDBJ whole genome shotgun (WGS) entry which is preliminary data.</text>
</comment>
<name>A0A9W9IJM6_9EURO</name>
<organism evidence="1 2">
    <name type="scientific">Penicillium capsulatum</name>
    <dbReference type="NCBI Taxonomy" id="69766"/>
    <lineage>
        <taxon>Eukaryota</taxon>
        <taxon>Fungi</taxon>
        <taxon>Dikarya</taxon>
        <taxon>Ascomycota</taxon>
        <taxon>Pezizomycotina</taxon>
        <taxon>Eurotiomycetes</taxon>
        <taxon>Eurotiomycetidae</taxon>
        <taxon>Eurotiales</taxon>
        <taxon>Aspergillaceae</taxon>
        <taxon>Penicillium</taxon>
    </lineage>
</organism>
<keyword evidence="2" id="KW-1185">Reference proteome</keyword>
<sequence>MSLTLDQINAILDKMRIESRIRLEVTRRTARYAIACQRVKDRLGYLDTDAAEIEYWTCVRDYDDMQILHECHAILSWPDSFCPKLSWCMYDLLARYLPALAPTEMIDQANSVLRWRRLAHGMFGTDQDQVQCVICLEAAGIGSRVIELEFY</sequence>
<evidence type="ECO:0000313" key="2">
    <source>
        <dbReference type="Proteomes" id="UP001146351"/>
    </source>
</evidence>
<dbReference type="Proteomes" id="UP001146351">
    <property type="component" value="Unassembled WGS sequence"/>
</dbReference>
<dbReference type="EMBL" id="JAPQKO010000002">
    <property type="protein sequence ID" value="KAJ5179014.1"/>
    <property type="molecule type" value="Genomic_DNA"/>
</dbReference>
<reference evidence="1" key="2">
    <citation type="journal article" date="2023" name="IMA Fungus">
        <title>Comparative genomic study of the Penicillium genus elucidates a diverse pangenome and 15 lateral gene transfer events.</title>
        <authorList>
            <person name="Petersen C."/>
            <person name="Sorensen T."/>
            <person name="Nielsen M.R."/>
            <person name="Sondergaard T.E."/>
            <person name="Sorensen J.L."/>
            <person name="Fitzpatrick D.A."/>
            <person name="Frisvad J.C."/>
            <person name="Nielsen K.L."/>
        </authorList>
    </citation>
    <scope>NUCLEOTIDE SEQUENCE</scope>
    <source>
        <strain evidence="1">IBT 21917</strain>
    </source>
</reference>
<dbReference type="AlphaFoldDB" id="A0A9W9IJM6"/>
<reference evidence="1" key="1">
    <citation type="submission" date="2022-11" db="EMBL/GenBank/DDBJ databases">
        <authorList>
            <person name="Petersen C."/>
        </authorList>
    </citation>
    <scope>NUCLEOTIDE SEQUENCE</scope>
    <source>
        <strain evidence="1">IBT 21917</strain>
    </source>
</reference>
<accession>A0A9W9IJM6</accession>
<evidence type="ECO:0000313" key="1">
    <source>
        <dbReference type="EMBL" id="KAJ5179014.1"/>
    </source>
</evidence>
<proteinExistence type="predicted"/>